<accession>A0ABU8TS24</accession>
<gene>
    <name evidence="1" type="ORF">V6575_22985</name>
</gene>
<name>A0ABU8TS24_9HYPH</name>
<protein>
    <submittedName>
        <fullName evidence="1">Uncharacterized protein</fullName>
    </submittedName>
</protein>
<reference evidence="1 2" key="1">
    <citation type="submission" date="2024-02" db="EMBL/GenBank/DDBJ databases">
        <title>Roseibium algae sp. nov., isolated from marine alga (Grateloupia sp.), showing potential in myo-inositol conversion.</title>
        <authorList>
            <person name="Wang Y."/>
        </authorList>
    </citation>
    <scope>NUCLEOTIDE SEQUENCE [LARGE SCALE GENOMIC DNA]</scope>
    <source>
        <strain evidence="1 2">H3510</strain>
    </source>
</reference>
<organism evidence="1 2">
    <name type="scientific">Roseibium algae</name>
    <dbReference type="NCBI Taxonomy" id="3123038"/>
    <lineage>
        <taxon>Bacteria</taxon>
        <taxon>Pseudomonadati</taxon>
        <taxon>Pseudomonadota</taxon>
        <taxon>Alphaproteobacteria</taxon>
        <taxon>Hyphomicrobiales</taxon>
        <taxon>Stappiaceae</taxon>
        <taxon>Roseibium</taxon>
    </lineage>
</organism>
<feature type="non-terminal residue" evidence="1">
    <location>
        <position position="1"/>
    </location>
</feature>
<comment type="caution">
    <text evidence="1">The sequence shown here is derived from an EMBL/GenBank/DDBJ whole genome shotgun (WGS) entry which is preliminary data.</text>
</comment>
<sequence length="88" mass="9649">LLALSLNTDMSEHYEADEAYFQRLKLSDIHQAVVEACSEDVAAPVLKMKKKEAAAYAAAKVKGTNWLPEPVRTPVVEQIARPVLVAAE</sequence>
<dbReference type="Proteomes" id="UP001385499">
    <property type="component" value="Unassembled WGS sequence"/>
</dbReference>
<proteinExistence type="predicted"/>
<evidence type="ECO:0000313" key="1">
    <source>
        <dbReference type="EMBL" id="MEJ8476949.1"/>
    </source>
</evidence>
<evidence type="ECO:0000313" key="2">
    <source>
        <dbReference type="Proteomes" id="UP001385499"/>
    </source>
</evidence>
<dbReference type="EMBL" id="JBAKIA010000037">
    <property type="protein sequence ID" value="MEJ8476949.1"/>
    <property type="molecule type" value="Genomic_DNA"/>
</dbReference>
<keyword evidence="2" id="KW-1185">Reference proteome</keyword>